<dbReference type="Pfam" id="PF18426">
    <property type="entry name" value="Tli4_C"/>
    <property type="match status" value="1"/>
</dbReference>
<dbReference type="EMBL" id="JANUHB010000002">
    <property type="protein sequence ID" value="MCS0807805.1"/>
    <property type="molecule type" value="Genomic_DNA"/>
</dbReference>
<accession>A0ABT2D944</accession>
<proteinExistence type="predicted"/>
<evidence type="ECO:0000313" key="3">
    <source>
        <dbReference type="EMBL" id="MCS0807805.1"/>
    </source>
</evidence>
<keyword evidence="4" id="KW-1185">Reference proteome</keyword>
<dbReference type="Pfam" id="PF18443">
    <property type="entry name" value="Tli4_N"/>
    <property type="match status" value="1"/>
</dbReference>
<evidence type="ECO:0000313" key="4">
    <source>
        <dbReference type="Proteomes" id="UP001206126"/>
    </source>
</evidence>
<evidence type="ECO:0000259" key="2">
    <source>
        <dbReference type="Pfam" id="PF18443"/>
    </source>
</evidence>
<dbReference type="InterPro" id="IPR040761">
    <property type="entry name" value="Tli4_N"/>
</dbReference>
<protein>
    <submittedName>
        <fullName evidence="3">T6SS immunity protein Tli4 family protein</fullName>
    </submittedName>
</protein>
<comment type="caution">
    <text evidence="3">The sequence shown here is derived from an EMBL/GenBank/DDBJ whole genome shotgun (WGS) entry which is preliminary data.</text>
</comment>
<dbReference type="RefSeq" id="WP_258821597.1">
    <property type="nucleotide sequence ID" value="NZ_JANUHB010000002.1"/>
</dbReference>
<gene>
    <name evidence="3" type="ORF">NX774_07695</name>
</gene>
<organism evidence="3 4">
    <name type="scientific">Massilia agilis</name>
    <dbReference type="NCBI Taxonomy" id="1811226"/>
    <lineage>
        <taxon>Bacteria</taxon>
        <taxon>Pseudomonadati</taxon>
        <taxon>Pseudomonadota</taxon>
        <taxon>Betaproteobacteria</taxon>
        <taxon>Burkholderiales</taxon>
        <taxon>Oxalobacteraceae</taxon>
        <taxon>Telluria group</taxon>
        <taxon>Massilia</taxon>
    </lineage>
</organism>
<name>A0ABT2D944_9BURK</name>
<sequence>MKRRSGFLLPLQVLLGVAFFLMADVLAMQGIHDRYRVAKMTEKMKTFCLGRFLIDLPANATVSYGPAFIDGFHLWTRLEDDGEFTRRVAARETEIAGQMNKLGKKNLELVKTYRSGAFNGKMFVFGRWRADWTENAKERHVEAVAVEGFLHGEGVSFHFSTENYDPALAGAMLKLFEKIAVRGDDELPARPGFCVGHAIVQDPHHDPTERATLFAGLPGHPDLAIVFDSTAGVRPSRPLLARNAAANESLPLLMRLPVRTLREGGRVINGLRGEELVEKATELNFATTFSFEWEMFGKEDDVHAPLLSLELQTGLNPHAGGKPVQSSLTESALVQLWDKISASVRLRPTTPIPAAPTPAPGAQLGTNARAGETCPQSGWWQCSEGGNGVRVLGGQRQYLKKGQRMPQALLLPAPTVWEKVRGIQPSFEASTPTIWKLADRRTASRAQASPHLEQAEVPRADALQAGSVLPAGAGANTPLGTYVKTGEPCPASGWWRCEESAALDGTRWFASGTLLPAATFQLPTGVFAKAASPPIIRRRSNWQLLRHADAQGDVPGVGPGEPPEA</sequence>
<feature type="domain" description="Tle cognate immunity protein 4 N-terminal" evidence="2">
    <location>
        <begin position="45"/>
        <end position="124"/>
    </location>
</feature>
<dbReference type="InterPro" id="IPR041290">
    <property type="entry name" value="Tli4_C"/>
</dbReference>
<dbReference type="Proteomes" id="UP001206126">
    <property type="component" value="Unassembled WGS sequence"/>
</dbReference>
<reference evidence="3 4" key="1">
    <citation type="submission" date="2022-08" db="EMBL/GenBank/DDBJ databases">
        <title>Reclassification of Massilia species as members of the genera Telluria, Duganella, Pseudoduganella, Mokoshia gen. nov. and Zemynaea gen. nov. using orthogonal and non-orthogonal genome-based approaches.</title>
        <authorList>
            <person name="Bowman J.P."/>
        </authorList>
    </citation>
    <scope>NUCLEOTIDE SEQUENCE [LARGE SCALE GENOMIC DNA]</scope>
    <source>
        <strain evidence="3 4">JCM 31605</strain>
    </source>
</reference>
<feature type="domain" description="Tle cognate immunity protein 4 C-terminal" evidence="1">
    <location>
        <begin position="186"/>
        <end position="349"/>
    </location>
</feature>
<evidence type="ECO:0000259" key="1">
    <source>
        <dbReference type="Pfam" id="PF18426"/>
    </source>
</evidence>